<keyword evidence="1" id="KW-0732">Signal</keyword>
<dbReference type="EMBL" id="JAPCID010000013">
    <property type="protein sequence ID" value="MDA0138043.1"/>
    <property type="molecule type" value="Genomic_DNA"/>
</dbReference>
<proteinExistence type="predicted"/>
<reference evidence="2" key="1">
    <citation type="submission" date="2022-10" db="EMBL/GenBank/DDBJ databases">
        <title>The WGS of Solirubrobacter sp. CPCC 204708.</title>
        <authorList>
            <person name="Jiang Z."/>
        </authorList>
    </citation>
    <scope>NUCLEOTIDE SEQUENCE</scope>
    <source>
        <strain evidence="2">CPCC 204708</strain>
    </source>
</reference>
<comment type="caution">
    <text evidence="2">The sequence shown here is derived from an EMBL/GenBank/DDBJ whole genome shotgun (WGS) entry which is preliminary data.</text>
</comment>
<accession>A0ABT4RHU5</accession>
<keyword evidence="3" id="KW-1185">Reference proteome</keyword>
<feature type="chain" id="PRO_5046312253" description="SCP domain-containing protein" evidence="1">
    <location>
        <begin position="23"/>
        <end position="340"/>
    </location>
</feature>
<sequence length="340" mass="34864">MKQVLGLAALTAAATLAVPAAAAAHPSVYTSDSYGIAPNTTDQLALQTRYVVTNHGYTMVLRETNDPTAANADLQKQGVVGYNLAPGGWRSGKSFAAVMTQAATAAQAHATCLTPALQSEQAIKAWQDADAFYNYVPFQATSAGLEDDPARWLPVLTSQNFNVANLGTPAAAEAECEKVPGATYVPADTVQTTADALASGTVALKTTPLSTEINSLKAAKAAVDAQLAAALAPKPVTPRPLTLKLSAKKFQQAVAMVTGDPNTAVTVRALLSSADAKKLKISRTISSKKATIDGQGAALVDLGLTAKAAKAVDKHLPALKVTVEATAGAAKQTATGSLTR</sequence>
<dbReference type="Proteomes" id="UP001147700">
    <property type="component" value="Unassembled WGS sequence"/>
</dbReference>
<evidence type="ECO:0008006" key="4">
    <source>
        <dbReference type="Google" id="ProtNLM"/>
    </source>
</evidence>
<dbReference type="RefSeq" id="WP_202954119.1">
    <property type="nucleotide sequence ID" value="NZ_JAPCID010000013.1"/>
</dbReference>
<gene>
    <name evidence="2" type="ORF">OJ962_11060</name>
</gene>
<evidence type="ECO:0000313" key="3">
    <source>
        <dbReference type="Proteomes" id="UP001147700"/>
    </source>
</evidence>
<protein>
    <recommendedName>
        <fullName evidence="4">SCP domain-containing protein</fullName>
    </recommendedName>
</protein>
<evidence type="ECO:0000313" key="2">
    <source>
        <dbReference type="EMBL" id="MDA0138043.1"/>
    </source>
</evidence>
<name>A0ABT4RHU5_9ACTN</name>
<evidence type="ECO:0000256" key="1">
    <source>
        <dbReference type="SAM" id="SignalP"/>
    </source>
</evidence>
<feature type="signal peptide" evidence="1">
    <location>
        <begin position="1"/>
        <end position="22"/>
    </location>
</feature>
<organism evidence="2 3">
    <name type="scientific">Solirubrobacter deserti</name>
    <dbReference type="NCBI Taxonomy" id="2282478"/>
    <lineage>
        <taxon>Bacteria</taxon>
        <taxon>Bacillati</taxon>
        <taxon>Actinomycetota</taxon>
        <taxon>Thermoleophilia</taxon>
        <taxon>Solirubrobacterales</taxon>
        <taxon>Solirubrobacteraceae</taxon>
        <taxon>Solirubrobacter</taxon>
    </lineage>
</organism>